<evidence type="ECO:0000313" key="2">
    <source>
        <dbReference type="EMBL" id="SMB87949.1"/>
    </source>
</evidence>
<accession>A0A1W1V3K5</accession>
<gene>
    <name evidence="2" type="ORF">SAMN00017405_1801</name>
</gene>
<proteinExistence type="predicted"/>
<feature type="domain" description="DUF7852" evidence="1">
    <location>
        <begin position="63"/>
        <end position="136"/>
    </location>
</feature>
<dbReference type="InterPro" id="IPR057174">
    <property type="entry name" value="DUF7852"/>
</dbReference>
<name>A0A1W1V3K5_DESTI</name>
<dbReference type="EMBL" id="FWWT01000015">
    <property type="protein sequence ID" value="SMB87949.1"/>
    <property type="molecule type" value="Genomic_DNA"/>
</dbReference>
<dbReference type="AlphaFoldDB" id="A0A1W1V3K5"/>
<dbReference type="InterPro" id="IPR054845">
    <property type="entry name" value="Exosporium_prot_C"/>
</dbReference>
<protein>
    <recommendedName>
        <fullName evidence="1">DUF7852 domain-containing protein</fullName>
    </recommendedName>
</protein>
<dbReference type="Proteomes" id="UP000192731">
    <property type="component" value="Unassembled WGS sequence"/>
</dbReference>
<sequence length="277" mass="31131">MWPEGKQAESQVEVSAIESNGVVVQQSDDRRLNYPVRQGCADVTGGTQSDCINTPVDIVAIDTGVVAKIPVVLSEFTVQVNASSLITLPENALEIKNIKKKLKITQCILLQDTNMLFIKGYVRKNIDYSTRNCANNAAVCGNLRHCTVDVPFSCTTPVTFNGIAPAPLINGTSNEFQFMRKEDLNDDPSFAEKDELLSGDFSEYNQSSTEFYNERPYCELISSRIVEYDEYINWTRPTCGKYPFEEREFNKIEEKMVIFLTLKLLQKRQVVVPATLG</sequence>
<keyword evidence="3" id="KW-1185">Reference proteome</keyword>
<evidence type="ECO:0000313" key="3">
    <source>
        <dbReference type="Proteomes" id="UP000192731"/>
    </source>
</evidence>
<reference evidence="2 3" key="1">
    <citation type="submission" date="2017-04" db="EMBL/GenBank/DDBJ databases">
        <authorList>
            <person name="Afonso C.L."/>
            <person name="Miller P.J."/>
            <person name="Scott M.A."/>
            <person name="Spackman E."/>
            <person name="Goraichik I."/>
            <person name="Dimitrov K.M."/>
            <person name="Suarez D.L."/>
            <person name="Swayne D.E."/>
        </authorList>
    </citation>
    <scope>NUCLEOTIDE SEQUENCE [LARGE SCALE GENOMIC DNA]</scope>
    <source>
        <strain evidence="2 3">DSM 11270</strain>
    </source>
</reference>
<organism evidence="2 3">
    <name type="scientific">Desulfonispora thiosulfatigenes DSM 11270</name>
    <dbReference type="NCBI Taxonomy" id="656914"/>
    <lineage>
        <taxon>Bacteria</taxon>
        <taxon>Bacillati</taxon>
        <taxon>Bacillota</taxon>
        <taxon>Clostridia</taxon>
        <taxon>Eubacteriales</taxon>
        <taxon>Peptococcaceae</taxon>
        <taxon>Desulfonispora</taxon>
    </lineage>
</organism>
<dbReference type="Pfam" id="PF25250">
    <property type="entry name" value="DUF7852"/>
    <property type="match status" value="1"/>
</dbReference>
<evidence type="ECO:0000259" key="1">
    <source>
        <dbReference type="Pfam" id="PF25250"/>
    </source>
</evidence>
<dbReference type="NCBIfam" id="NF045794">
    <property type="entry name" value="CsxC_fam"/>
    <property type="match status" value="1"/>
</dbReference>
<dbReference type="STRING" id="656914.SAMN00017405_1801"/>